<dbReference type="EMBL" id="CAJNOU010001290">
    <property type="protein sequence ID" value="CAF1182429.1"/>
    <property type="molecule type" value="Genomic_DNA"/>
</dbReference>
<dbReference type="Proteomes" id="UP000663874">
    <property type="component" value="Unassembled WGS sequence"/>
</dbReference>
<comment type="caution">
    <text evidence="2">The sequence shown here is derived from an EMBL/GenBank/DDBJ whole genome shotgun (WGS) entry which is preliminary data.</text>
</comment>
<organism evidence="2 4">
    <name type="scientific">Rotaria sordida</name>
    <dbReference type="NCBI Taxonomy" id="392033"/>
    <lineage>
        <taxon>Eukaryota</taxon>
        <taxon>Metazoa</taxon>
        <taxon>Spiralia</taxon>
        <taxon>Gnathifera</taxon>
        <taxon>Rotifera</taxon>
        <taxon>Eurotatoria</taxon>
        <taxon>Bdelloidea</taxon>
        <taxon>Philodinida</taxon>
        <taxon>Philodinidae</taxon>
        <taxon>Rotaria</taxon>
    </lineage>
</organism>
<feature type="domain" description="F-box" evidence="1">
    <location>
        <begin position="14"/>
        <end position="66"/>
    </location>
</feature>
<gene>
    <name evidence="3" type="ORF">FNK824_LOCUS9524</name>
    <name evidence="2" type="ORF">SEV965_LOCUS20129</name>
</gene>
<sequence length="626" mass="74197">MRDKHLSSSKKIVSMSFEQLPDEILLIICSYLSPFHIIKTFNDLNYRLNCTISQYRQNIDLRFLNIRQFYFFCKMIRFNFGNNVRSIILSNAAPAVRQLILFRKQIEPFTHILPSLERLTLIDHYDDELDLYLPLISILKNLKELKINFIKNKNETILSSFITQMLTDNFIYFDHIPKRRRRDTLTLEKLSLTGTGYLKLTPIYNETITHLTIEIENTDDLVIIFTGFDYLQYLNVNLKQLTVLSSNLCNFLCNQRKVQCLSLIDFRFQARWHPELLSFNQFISILNIIPNLQNFSCTLKSETNQKEFDNSDYINIEKWRNLCIKFHNLINLDCSIKCILNSSNGSETDFVQIIANISRTSDRSINIHIYYNNENINHMKNYSTVELDIQELHNMTGLQLVKKLRHSQEITLYNDFFVDDDKIFSKFPESLFIRDDNIFLHIRSLDFLGEFLNMNSILLITFVKQLIRRSPNLQSIGFFLYWVENMTDLVLNFLRPLKKYLKQIKKCYLYTEGDIDEKFISELANLFPSLTLLSIKVDWYCNTAEIVNLCLVNMKHLIHLEMVLEDIPDYLDEDYIDRIKMDKEIESLAMTRNIQEWLKRNTLLGKISPNKIFRAEKTGNDLKIWL</sequence>
<dbReference type="PROSITE" id="PS50181">
    <property type="entry name" value="FBOX"/>
    <property type="match status" value="1"/>
</dbReference>
<name>A0A814V4G1_9BILA</name>
<evidence type="ECO:0000313" key="3">
    <source>
        <dbReference type="EMBL" id="CAF3706504.1"/>
    </source>
</evidence>
<evidence type="ECO:0000313" key="2">
    <source>
        <dbReference type="EMBL" id="CAF1182429.1"/>
    </source>
</evidence>
<dbReference type="EMBL" id="CAJOBE010001006">
    <property type="protein sequence ID" value="CAF3706504.1"/>
    <property type="molecule type" value="Genomic_DNA"/>
</dbReference>
<reference evidence="2" key="1">
    <citation type="submission" date="2021-02" db="EMBL/GenBank/DDBJ databases">
        <authorList>
            <person name="Nowell W R."/>
        </authorList>
    </citation>
    <scope>NUCLEOTIDE SEQUENCE</scope>
</reference>
<accession>A0A814V4G1</accession>
<evidence type="ECO:0000313" key="4">
    <source>
        <dbReference type="Proteomes" id="UP000663889"/>
    </source>
</evidence>
<dbReference type="Proteomes" id="UP000663889">
    <property type="component" value="Unassembled WGS sequence"/>
</dbReference>
<dbReference type="InterPro" id="IPR001810">
    <property type="entry name" value="F-box_dom"/>
</dbReference>
<evidence type="ECO:0000259" key="1">
    <source>
        <dbReference type="PROSITE" id="PS50181"/>
    </source>
</evidence>
<protein>
    <recommendedName>
        <fullName evidence="1">F-box domain-containing protein</fullName>
    </recommendedName>
</protein>
<proteinExistence type="predicted"/>
<dbReference type="AlphaFoldDB" id="A0A814V4G1"/>